<dbReference type="PANTHER" id="PTHR30055">
    <property type="entry name" value="HTH-TYPE TRANSCRIPTIONAL REGULATOR RUTR"/>
    <property type="match status" value="1"/>
</dbReference>
<feature type="domain" description="HTH tetR-type" evidence="3">
    <location>
        <begin position="20"/>
        <end position="80"/>
    </location>
</feature>
<comment type="caution">
    <text evidence="4">The sequence shown here is derived from an EMBL/GenBank/DDBJ whole genome shotgun (WGS) entry which is preliminary data.</text>
</comment>
<dbReference type="Gene3D" id="1.10.357.10">
    <property type="entry name" value="Tetracycline Repressor, domain 2"/>
    <property type="match status" value="1"/>
</dbReference>
<dbReference type="Proteomes" id="UP001500822">
    <property type="component" value="Unassembled WGS sequence"/>
</dbReference>
<accession>A0ABP8Z1F9</accession>
<dbReference type="PRINTS" id="PR00455">
    <property type="entry name" value="HTHTETR"/>
</dbReference>
<sequence length="212" mass="23201">MVSQQINDDGSPARRTAANAISEDVILDAAAKLMATIGIRRTTMADVARAAEVSRATLYRRFPNVTALAAQVTTREFQRVAAAARLDISGPDLPSRDALIDALVHLVREARRHPLLQRIIELDPEFLTPYLIQRGGRTSHGQLTDLTALITVAQGYGQIRAGTPSRMAATVLQMAWSFALTGPVFVTDDHGDPDTEMLDAELTDLLERYLRP</sequence>
<dbReference type="Pfam" id="PF00440">
    <property type="entry name" value="TetR_N"/>
    <property type="match status" value="1"/>
</dbReference>
<dbReference type="RefSeq" id="WP_345312701.1">
    <property type="nucleotide sequence ID" value="NZ_BAABIE010000003.1"/>
</dbReference>
<gene>
    <name evidence="4" type="ORF">GCM10023217_10740</name>
</gene>
<evidence type="ECO:0000259" key="3">
    <source>
        <dbReference type="PROSITE" id="PS50977"/>
    </source>
</evidence>
<dbReference type="SUPFAM" id="SSF46689">
    <property type="entry name" value="Homeodomain-like"/>
    <property type="match status" value="1"/>
</dbReference>
<protein>
    <submittedName>
        <fullName evidence="4">TetR/AcrR family transcriptional regulator</fullName>
    </submittedName>
</protein>
<proteinExistence type="predicted"/>
<dbReference type="InterPro" id="IPR009057">
    <property type="entry name" value="Homeodomain-like_sf"/>
</dbReference>
<evidence type="ECO:0000256" key="2">
    <source>
        <dbReference type="PROSITE-ProRule" id="PRU00335"/>
    </source>
</evidence>
<keyword evidence="5" id="KW-1185">Reference proteome</keyword>
<evidence type="ECO:0000313" key="5">
    <source>
        <dbReference type="Proteomes" id="UP001500822"/>
    </source>
</evidence>
<evidence type="ECO:0000256" key="1">
    <source>
        <dbReference type="ARBA" id="ARBA00023125"/>
    </source>
</evidence>
<dbReference type="InterPro" id="IPR050109">
    <property type="entry name" value="HTH-type_TetR-like_transc_reg"/>
</dbReference>
<name>A0ABP8Z1F9_9ACTN</name>
<keyword evidence="1 2" id="KW-0238">DNA-binding</keyword>
<dbReference type="PROSITE" id="PS50977">
    <property type="entry name" value="HTH_TETR_2"/>
    <property type="match status" value="1"/>
</dbReference>
<reference evidence="5" key="1">
    <citation type="journal article" date="2019" name="Int. J. Syst. Evol. Microbiol.">
        <title>The Global Catalogue of Microorganisms (GCM) 10K type strain sequencing project: providing services to taxonomists for standard genome sequencing and annotation.</title>
        <authorList>
            <consortium name="The Broad Institute Genomics Platform"/>
            <consortium name="The Broad Institute Genome Sequencing Center for Infectious Disease"/>
            <person name="Wu L."/>
            <person name="Ma J."/>
        </authorList>
    </citation>
    <scope>NUCLEOTIDE SEQUENCE [LARGE SCALE GENOMIC DNA]</scope>
    <source>
        <strain evidence="5">JCM 18077</strain>
    </source>
</reference>
<organism evidence="4 5">
    <name type="scientific">Gordonia alkaliphila</name>
    <dbReference type="NCBI Taxonomy" id="1053547"/>
    <lineage>
        <taxon>Bacteria</taxon>
        <taxon>Bacillati</taxon>
        <taxon>Actinomycetota</taxon>
        <taxon>Actinomycetes</taxon>
        <taxon>Mycobacteriales</taxon>
        <taxon>Gordoniaceae</taxon>
        <taxon>Gordonia</taxon>
    </lineage>
</organism>
<dbReference type="InterPro" id="IPR001647">
    <property type="entry name" value="HTH_TetR"/>
</dbReference>
<feature type="DNA-binding region" description="H-T-H motif" evidence="2">
    <location>
        <begin position="43"/>
        <end position="62"/>
    </location>
</feature>
<dbReference type="PANTHER" id="PTHR30055:SF153">
    <property type="entry name" value="HTH-TYPE TRANSCRIPTIONAL REPRESSOR RV3405C"/>
    <property type="match status" value="1"/>
</dbReference>
<evidence type="ECO:0000313" key="4">
    <source>
        <dbReference type="EMBL" id="GAA4743740.1"/>
    </source>
</evidence>
<dbReference type="EMBL" id="BAABIE010000003">
    <property type="protein sequence ID" value="GAA4743740.1"/>
    <property type="molecule type" value="Genomic_DNA"/>
</dbReference>